<feature type="non-terminal residue" evidence="1">
    <location>
        <position position="49"/>
    </location>
</feature>
<proteinExistence type="predicted"/>
<reference evidence="1" key="1">
    <citation type="submission" date="2021-02" db="EMBL/GenBank/DDBJ databases">
        <authorList>
            <person name="Dougan E. K."/>
            <person name="Rhodes N."/>
            <person name="Thang M."/>
            <person name="Chan C."/>
        </authorList>
    </citation>
    <scope>NUCLEOTIDE SEQUENCE</scope>
</reference>
<sequence length="49" mass="5101">ECLTQAELASAKALEVKEPVEGYVSPEVASAEHLQITEASGEDADALEA</sequence>
<comment type="caution">
    <text evidence="1">The sequence shown here is derived from an EMBL/GenBank/DDBJ whole genome shotgun (WGS) entry which is preliminary data.</text>
</comment>
<evidence type="ECO:0000313" key="2">
    <source>
        <dbReference type="Proteomes" id="UP000649617"/>
    </source>
</evidence>
<dbReference type="EMBL" id="CAJNIZ010045289">
    <property type="protein sequence ID" value="CAE7715521.1"/>
    <property type="molecule type" value="Genomic_DNA"/>
</dbReference>
<dbReference type="AlphaFoldDB" id="A0A812X687"/>
<evidence type="ECO:0000313" key="1">
    <source>
        <dbReference type="EMBL" id="CAE7715521.1"/>
    </source>
</evidence>
<dbReference type="Proteomes" id="UP000649617">
    <property type="component" value="Unassembled WGS sequence"/>
</dbReference>
<feature type="non-terminal residue" evidence="1">
    <location>
        <position position="1"/>
    </location>
</feature>
<organism evidence="1 2">
    <name type="scientific">Symbiodinium pilosum</name>
    <name type="common">Dinoflagellate</name>
    <dbReference type="NCBI Taxonomy" id="2952"/>
    <lineage>
        <taxon>Eukaryota</taxon>
        <taxon>Sar</taxon>
        <taxon>Alveolata</taxon>
        <taxon>Dinophyceae</taxon>
        <taxon>Suessiales</taxon>
        <taxon>Symbiodiniaceae</taxon>
        <taxon>Symbiodinium</taxon>
    </lineage>
</organism>
<protein>
    <submittedName>
        <fullName evidence="1">Uncharacterized protein</fullName>
    </submittedName>
</protein>
<name>A0A812X687_SYMPI</name>
<accession>A0A812X687</accession>
<keyword evidence="2" id="KW-1185">Reference proteome</keyword>
<dbReference type="OrthoDB" id="431948at2759"/>
<gene>
    <name evidence="1" type="ORF">SPIL2461_LOCUS20321</name>
</gene>